<dbReference type="InParanoid" id="A0A3N4LVB5"/>
<dbReference type="AlphaFoldDB" id="A0A3N4LVB5"/>
<feature type="region of interest" description="Disordered" evidence="1">
    <location>
        <begin position="105"/>
        <end position="126"/>
    </location>
</feature>
<reference evidence="2 3" key="1">
    <citation type="journal article" date="2018" name="Nat. Ecol. Evol.">
        <title>Pezizomycetes genomes reveal the molecular basis of ectomycorrhizal truffle lifestyle.</title>
        <authorList>
            <person name="Murat C."/>
            <person name="Payen T."/>
            <person name="Noel B."/>
            <person name="Kuo A."/>
            <person name="Morin E."/>
            <person name="Chen J."/>
            <person name="Kohler A."/>
            <person name="Krizsan K."/>
            <person name="Balestrini R."/>
            <person name="Da Silva C."/>
            <person name="Montanini B."/>
            <person name="Hainaut M."/>
            <person name="Levati E."/>
            <person name="Barry K.W."/>
            <person name="Belfiori B."/>
            <person name="Cichocki N."/>
            <person name="Clum A."/>
            <person name="Dockter R.B."/>
            <person name="Fauchery L."/>
            <person name="Guy J."/>
            <person name="Iotti M."/>
            <person name="Le Tacon F."/>
            <person name="Lindquist E.A."/>
            <person name="Lipzen A."/>
            <person name="Malagnac F."/>
            <person name="Mello A."/>
            <person name="Molinier V."/>
            <person name="Miyauchi S."/>
            <person name="Poulain J."/>
            <person name="Riccioni C."/>
            <person name="Rubini A."/>
            <person name="Sitrit Y."/>
            <person name="Splivallo R."/>
            <person name="Traeger S."/>
            <person name="Wang M."/>
            <person name="Zifcakova L."/>
            <person name="Wipf D."/>
            <person name="Zambonelli A."/>
            <person name="Paolocci F."/>
            <person name="Nowrousian M."/>
            <person name="Ottonello S."/>
            <person name="Baldrian P."/>
            <person name="Spatafora J.W."/>
            <person name="Henrissat B."/>
            <person name="Nagy L.G."/>
            <person name="Aury J.M."/>
            <person name="Wincker P."/>
            <person name="Grigoriev I.V."/>
            <person name="Bonfante P."/>
            <person name="Martin F.M."/>
        </authorList>
    </citation>
    <scope>NUCLEOTIDE SEQUENCE [LARGE SCALE GENOMIC DNA]</scope>
    <source>
        <strain evidence="2 3">ATCC MYA-4762</strain>
    </source>
</reference>
<evidence type="ECO:0000256" key="1">
    <source>
        <dbReference type="SAM" id="MobiDB-lite"/>
    </source>
</evidence>
<proteinExistence type="predicted"/>
<protein>
    <submittedName>
        <fullName evidence="2">Uncharacterized protein</fullName>
    </submittedName>
</protein>
<feature type="region of interest" description="Disordered" evidence="1">
    <location>
        <begin position="143"/>
        <end position="186"/>
    </location>
</feature>
<evidence type="ECO:0000313" key="3">
    <source>
        <dbReference type="Proteomes" id="UP000267821"/>
    </source>
</evidence>
<organism evidence="2 3">
    <name type="scientific">Terfezia boudieri ATCC MYA-4762</name>
    <dbReference type="NCBI Taxonomy" id="1051890"/>
    <lineage>
        <taxon>Eukaryota</taxon>
        <taxon>Fungi</taxon>
        <taxon>Dikarya</taxon>
        <taxon>Ascomycota</taxon>
        <taxon>Pezizomycotina</taxon>
        <taxon>Pezizomycetes</taxon>
        <taxon>Pezizales</taxon>
        <taxon>Pezizaceae</taxon>
        <taxon>Terfezia</taxon>
    </lineage>
</organism>
<dbReference type="EMBL" id="ML121555">
    <property type="protein sequence ID" value="RPB21965.1"/>
    <property type="molecule type" value="Genomic_DNA"/>
</dbReference>
<dbReference type="Proteomes" id="UP000267821">
    <property type="component" value="Unassembled WGS sequence"/>
</dbReference>
<name>A0A3N4LVB5_9PEZI</name>
<evidence type="ECO:0000313" key="2">
    <source>
        <dbReference type="EMBL" id="RPB21965.1"/>
    </source>
</evidence>
<dbReference type="OrthoDB" id="10448680at2759"/>
<accession>A0A3N4LVB5</accession>
<sequence length="276" mass="30621">MSDSYGIPAQNSGELDNLKYTSGPRCPYAEAGTPVYLFSDSQICNIDTSTGTTESSKYVPRFLEESNLMAIGQGSKLNVNNISSEELPIRRLNHYQDNIMFSSAPSQTSEWTAGTSNNDERMNSSGNGVMQMSLWKYSIGEPPELPHFDGNGAQLGPTTEGAGDYHQSRSSVTHRGSPHTSKRHTHELARRRCLAGQTQSRSSLRQYPCPITSCSRNRANSKRVLRSDNLGDHLRKVHKVPIPARTRIISWILSNLPLLRKVDKHEIQVLHGGSLQ</sequence>
<gene>
    <name evidence="2" type="ORF">L211DRAFT_353517</name>
</gene>
<keyword evidence="3" id="KW-1185">Reference proteome</keyword>
<feature type="compositionally biased region" description="Basic residues" evidence="1">
    <location>
        <begin position="176"/>
        <end position="186"/>
    </location>
</feature>